<evidence type="ECO:0000313" key="3">
    <source>
        <dbReference type="Proteomes" id="UP000321832"/>
    </source>
</evidence>
<dbReference type="AlphaFoldDB" id="A0A5C6U4Q5"/>
<reference evidence="2 3" key="1">
    <citation type="submission" date="2019-08" db="EMBL/GenBank/DDBJ databases">
        <authorList>
            <person name="Khan S.A."/>
            <person name="Jeon C.O."/>
            <person name="Jeong S.E."/>
        </authorList>
    </citation>
    <scope>NUCLEOTIDE SEQUENCE [LARGE SCALE GENOMIC DNA]</scope>
    <source>
        <strain evidence="3">IMCC1728</strain>
    </source>
</reference>
<evidence type="ECO:0000313" key="2">
    <source>
        <dbReference type="EMBL" id="TXC67041.1"/>
    </source>
</evidence>
<feature type="domain" description="YhdP central" evidence="1">
    <location>
        <begin position="4"/>
        <end position="321"/>
    </location>
</feature>
<evidence type="ECO:0000259" key="1">
    <source>
        <dbReference type="Pfam" id="PF13116"/>
    </source>
</evidence>
<proteinExistence type="predicted"/>
<dbReference type="Proteomes" id="UP000321832">
    <property type="component" value="Unassembled WGS sequence"/>
</dbReference>
<name>A0A5C6U4Q5_9BURK</name>
<dbReference type="PANTHER" id="PTHR38690:SF1">
    <property type="entry name" value="PROTEASE"/>
    <property type="match status" value="1"/>
</dbReference>
<sequence length="337" mass="35533">MRALASLPLDAWDGVASRLFPGATASPASGSGSAAAGETGGYLPTQIALRAQTLDTSARQFNRVVVGATRDDNRWKANIEADQVSGYVEYRAATAAQSAGRVHARLARLSLPKGDDAQVETLLDQQAPTTVPSLDIVVEDFELRGKRLGRVEVDAVNRVVGEGRDARREWRLNRLALTTPDAQLVGSGQWSEIGGTYLTAPGAASSVRRRAVLDFKLDIADAGTLLERLGTGKAVRGGKGQLAGRVVAGLAAVAGLPDAVWQRGGIGRQRSVSEGRPGAARLLGVLSLQALPRRLVLDFRDVFQEGFAFDALTGDLKIAQGWPAPTTCACAACRQPC</sequence>
<protein>
    <recommendedName>
        <fullName evidence="1">YhdP central domain-containing protein</fullName>
    </recommendedName>
</protein>
<dbReference type="InterPro" id="IPR011836">
    <property type="entry name" value="YhdP"/>
</dbReference>
<dbReference type="InterPro" id="IPR025263">
    <property type="entry name" value="YhdP_central"/>
</dbReference>
<organism evidence="2 3">
    <name type="scientific">Piscinibacter aquaticus</name>
    <dbReference type="NCBI Taxonomy" id="392597"/>
    <lineage>
        <taxon>Bacteria</taxon>
        <taxon>Pseudomonadati</taxon>
        <taxon>Pseudomonadota</taxon>
        <taxon>Betaproteobacteria</taxon>
        <taxon>Burkholderiales</taxon>
        <taxon>Sphaerotilaceae</taxon>
        <taxon>Piscinibacter</taxon>
    </lineage>
</organism>
<comment type="caution">
    <text evidence="2">The sequence shown here is derived from an EMBL/GenBank/DDBJ whole genome shotgun (WGS) entry which is preliminary data.</text>
</comment>
<dbReference type="Pfam" id="PF13116">
    <property type="entry name" value="YhdP"/>
    <property type="match status" value="1"/>
</dbReference>
<dbReference type="EMBL" id="VOPW01000001">
    <property type="protein sequence ID" value="TXC67041.1"/>
    <property type="molecule type" value="Genomic_DNA"/>
</dbReference>
<keyword evidence="3" id="KW-1185">Reference proteome</keyword>
<dbReference type="PANTHER" id="PTHR38690">
    <property type="entry name" value="PROTEASE-RELATED"/>
    <property type="match status" value="1"/>
</dbReference>
<gene>
    <name evidence="2" type="ORF">FSC37_18645</name>
</gene>
<accession>A0A5C6U4Q5</accession>